<dbReference type="InterPro" id="IPR003663">
    <property type="entry name" value="Sugar/inositol_transpt"/>
</dbReference>
<feature type="transmembrane region" description="Helical" evidence="10">
    <location>
        <begin position="386"/>
        <end position="408"/>
    </location>
</feature>
<evidence type="ECO:0000256" key="9">
    <source>
        <dbReference type="SAM" id="MobiDB-lite"/>
    </source>
</evidence>
<dbReference type="STRING" id="1684307.A0A316UGR4"/>
<accession>A0A316UGR4</accession>
<dbReference type="InterPro" id="IPR005829">
    <property type="entry name" value="Sugar_transporter_CS"/>
</dbReference>
<feature type="transmembrane region" description="Helical" evidence="10">
    <location>
        <begin position="28"/>
        <end position="44"/>
    </location>
</feature>
<evidence type="ECO:0000256" key="8">
    <source>
        <dbReference type="RuleBase" id="RU003346"/>
    </source>
</evidence>
<evidence type="ECO:0000313" key="12">
    <source>
        <dbReference type="EMBL" id="PWN22365.1"/>
    </source>
</evidence>
<comment type="subcellular location">
    <subcellularLocation>
        <location evidence="1">Membrane</location>
        <topology evidence="1">Multi-pass membrane protein</topology>
    </subcellularLocation>
</comment>
<evidence type="ECO:0000256" key="7">
    <source>
        <dbReference type="ARBA" id="ARBA00049119"/>
    </source>
</evidence>
<dbReference type="GO" id="GO:0016020">
    <property type="term" value="C:membrane"/>
    <property type="evidence" value="ECO:0007669"/>
    <property type="project" value="UniProtKB-SubCell"/>
</dbReference>
<comment type="similarity">
    <text evidence="2 8">Belongs to the major facilitator superfamily. Sugar transporter (TC 2.A.1.1) family.</text>
</comment>
<evidence type="ECO:0000256" key="2">
    <source>
        <dbReference type="ARBA" id="ARBA00010992"/>
    </source>
</evidence>
<protein>
    <submittedName>
        <fullName evidence="12">General substrate transporter</fullName>
    </submittedName>
</protein>
<feature type="compositionally biased region" description="Basic and acidic residues" evidence="9">
    <location>
        <begin position="539"/>
        <end position="550"/>
    </location>
</feature>
<evidence type="ECO:0000313" key="13">
    <source>
        <dbReference type="Proteomes" id="UP000245942"/>
    </source>
</evidence>
<evidence type="ECO:0000256" key="1">
    <source>
        <dbReference type="ARBA" id="ARBA00004141"/>
    </source>
</evidence>
<dbReference type="InterPro" id="IPR020846">
    <property type="entry name" value="MFS_dom"/>
</dbReference>
<dbReference type="PROSITE" id="PS00217">
    <property type="entry name" value="SUGAR_TRANSPORT_2"/>
    <property type="match status" value="1"/>
</dbReference>
<dbReference type="PANTHER" id="PTHR48022">
    <property type="entry name" value="PLASTIDIC GLUCOSE TRANSPORTER 4"/>
    <property type="match status" value="1"/>
</dbReference>
<feature type="transmembrane region" description="Helical" evidence="10">
    <location>
        <begin position="107"/>
        <end position="126"/>
    </location>
</feature>
<organism evidence="12 13">
    <name type="scientific">Pseudomicrostroma glucosiphilum</name>
    <dbReference type="NCBI Taxonomy" id="1684307"/>
    <lineage>
        <taxon>Eukaryota</taxon>
        <taxon>Fungi</taxon>
        <taxon>Dikarya</taxon>
        <taxon>Basidiomycota</taxon>
        <taxon>Ustilaginomycotina</taxon>
        <taxon>Exobasidiomycetes</taxon>
        <taxon>Microstromatales</taxon>
        <taxon>Microstromatales incertae sedis</taxon>
        <taxon>Pseudomicrostroma</taxon>
    </lineage>
</organism>
<dbReference type="GO" id="GO:0005351">
    <property type="term" value="F:carbohydrate:proton symporter activity"/>
    <property type="evidence" value="ECO:0007669"/>
    <property type="project" value="TreeGrafter"/>
</dbReference>
<comment type="catalytic activity">
    <reaction evidence="7">
        <text>myo-inositol(out) + H(+)(out) = myo-inositol(in) + H(+)(in)</text>
        <dbReference type="Rhea" id="RHEA:60364"/>
        <dbReference type="ChEBI" id="CHEBI:15378"/>
        <dbReference type="ChEBI" id="CHEBI:17268"/>
    </reaction>
</comment>
<dbReference type="InterPro" id="IPR036259">
    <property type="entry name" value="MFS_trans_sf"/>
</dbReference>
<dbReference type="RefSeq" id="XP_025349525.1">
    <property type="nucleotide sequence ID" value="XM_025491963.1"/>
</dbReference>
<sequence length="565" mass="60661">MVAGTDFVAYDGPAVGSTKFFSKANSKPVFYAAIAVFGAILYGYDGTYFTSILAMDQFLRDYGTLQPNGTYLVDSSRQGILASAVQIGEFFGSLTASFIGDRYGRKGGFLGACAYVTVGVIIQIIPKGSVAALGTGRAILGMGVGVVSNATPLYLSEVAPTAIRGVVVSSWQLMLAIGQVIGACVGQGTKDITNSAAYRIPIGLNLVIVLIICLGMLILPESPRWLLTKGREEQAMASLRKINSSQEDPELVASTEFKAFAQARQDELAAQGDGGWASMVKDSVERRKFICVLGVLICQQIGGVQFIFSYTTNFFLAIGIDDAFLVTIIVDVIEVFGVLCSFLVIPRFGRRPLLIYTSIPMVISLFVCGILGCIDNRNTNENRCIAAMICIYVFFFNVAWGPLAWTMASELATGQNRQKLMSLGTACFWVIAWAVTFTLPYLFNDEPGSAGLGPKIGFIYGPGALIALLFVYFYLPETKGRSLEEINEMLVSRVPTRKWQSYTTSIEKTHAARVDAAAGVGGAGQARPTSASDVDEEADMKTEGEVKKGGELSGAKETMNATHDA</sequence>
<feature type="transmembrane region" description="Helical" evidence="10">
    <location>
        <begin position="138"/>
        <end position="155"/>
    </location>
</feature>
<feature type="transmembrane region" description="Helical" evidence="10">
    <location>
        <begin position="353"/>
        <end position="374"/>
    </location>
</feature>
<proteinExistence type="inferred from homology"/>
<name>A0A316UGR4_9BASI</name>
<feature type="transmembrane region" description="Helical" evidence="10">
    <location>
        <begin position="323"/>
        <end position="346"/>
    </location>
</feature>
<keyword evidence="5 10" id="KW-1133">Transmembrane helix</keyword>
<dbReference type="InterPro" id="IPR005828">
    <property type="entry name" value="MFS_sugar_transport-like"/>
</dbReference>
<dbReference type="EMBL" id="KZ819323">
    <property type="protein sequence ID" value="PWN22365.1"/>
    <property type="molecule type" value="Genomic_DNA"/>
</dbReference>
<dbReference type="OrthoDB" id="6612291at2759"/>
<evidence type="ECO:0000259" key="11">
    <source>
        <dbReference type="PROSITE" id="PS50850"/>
    </source>
</evidence>
<evidence type="ECO:0000256" key="5">
    <source>
        <dbReference type="ARBA" id="ARBA00022989"/>
    </source>
</evidence>
<dbReference type="PRINTS" id="PR00171">
    <property type="entry name" value="SUGRTRNSPORT"/>
</dbReference>
<dbReference type="AlphaFoldDB" id="A0A316UGR4"/>
<feature type="transmembrane region" description="Helical" evidence="10">
    <location>
        <begin position="455"/>
        <end position="475"/>
    </location>
</feature>
<feature type="transmembrane region" description="Helical" evidence="10">
    <location>
        <begin position="200"/>
        <end position="219"/>
    </location>
</feature>
<feature type="domain" description="Major facilitator superfamily (MFS) profile" evidence="11">
    <location>
        <begin position="31"/>
        <end position="479"/>
    </location>
</feature>
<keyword evidence="6 10" id="KW-0472">Membrane</keyword>
<dbReference type="InterPro" id="IPR050360">
    <property type="entry name" value="MFS_Sugar_Transporters"/>
</dbReference>
<dbReference type="PANTHER" id="PTHR48022:SF77">
    <property type="entry name" value="MAJOR FACILITATOR SUPERFAMILY (MFS) PROFILE DOMAIN-CONTAINING PROTEIN"/>
    <property type="match status" value="1"/>
</dbReference>
<gene>
    <name evidence="12" type="ORF">BCV69DRAFT_281365</name>
</gene>
<evidence type="ECO:0000256" key="3">
    <source>
        <dbReference type="ARBA" id="ARBA00022448"/>
    </source>
</evidence>
<dbReference type="Proteomes" id="UP000245942">
    <property type="component" value="Unassembled WGS sequence"/>
</dbReference>
<dbReference type="FunFam" id="1.20.1250.20:FF:000078">
    <property type="entry name" value="MFS maltose transporter, putative"/>
    <property type="match status" value="1"/>
</dbReference>
<evidence type="ECO:0000256" key="4">
    <source>
        <dbReference type="ARBA" id="ARBA00022692"/>
    </source>
</evidence>
<dbReference type="NCBIfam" id="TIGR00879">
    <property type="entry name" value="SP"/>
    <property type="match status" value="1"/>
</dbReference>
<dbReference type="Gene3D" id="1.20.1250.20">
    <property type="entry name" value="MFS general substrate transporter like domains"/>
    <property type="match status" value="1"/>
</dbReference>
<keyword evidence="4 10" id="KW-0812">Transmembrane</keyword>
<dbReference type="PROSITE" id="PS50850">
    <property type="entry name" value="MFS"/>
    <property type="match status" value="1"/>
</dbReference>
<feature type="region of interest" description="Disordered" evidence="9">
    <location>
        <begin position="519"/>
        <end position="565"/>
    </location>
</feature>
<feature type="transmembrane region" description="Helical" evidence="10">
    <location>
        <begin position="167"/>
        <end position="188"/>
    </location>
</feature>
<dbReference type="GeneID" id="37013697"/>
<feature type="transmembrane region" description="Helical" evidence="10">
    <location>
        <begin position="289"/>
        <end position="311"/>
    </location>
</feature>
<evidence type="ECO:0000256" key="10">
    <source>
        <dbReference type="SAM" id="Phobius"/>
    </source>
</evidence>
<keyword evidence="13" id="KW-1185">Reference proteome</keyword>
<dbReference type="SUPFAM" id="SSF103473">
    <property type="entry name" value="MFS general substrate transporter"/>
    <property type="match status" value="1"/>
</dbReference>
<keyword evidence="3 8" id="KW-0813">Transport</keyword>
<dbReference type="Pfam" id="PF00083">
    <property type="entry name" value="Sugar_tr"/>
    <property type="match status" value="1"/>
</dbReference>
<feature type="transmembrane region" description="Helical" evidence="10">
    <location>
        <begin position="420"/>
        <end position="443"/>
    </location>
</feature>
<evidence type="ECO:0000256" key="6">
    <source>
        <dbReference type="ARBA" id="ARBA00023136"/>
    </source>
</evidence>
<reference evidence="12 13" key="1">
    <citation type="journal article" date="2018" name="Mol. Biol. Evol.">
        <title>Broad Genomic Sampling Reveals a Smut Pathogenic Ancestry of the Fungal Clade Ustilaginomycotina.</title>
        <authorList>
            <person name="Kijpornyongpan T."/>
            <person name="Mondo S.J."/>
            <person name="Barry K."/>
            <person name="Sandor L."/>
            <person name="Lee J."/>
            <person name="Lipzen A."/>
            <person name="Pangilinan J."/>
            <person name="LaButti K."/>
            <person name="Hainaut M."/>
            <person name="Henrissat B."/>
            <person name="Grigoriev I.V."/>
            <person name="Spatafora J.W."/>
            <person name="Aime M.C."/>
        </authorList>
    </citation>
    <scope>NUCLEOTIDE SEQUENCE [LARGE SCALE GENOMIC DNA]</scope>
    <source>
        <strain evidence="12 13">MCA 4718</strain>
    </source>
</reference>